<protein>
    <recommendedName>
        <fullName evidence="2">DUF7598 domain-containing protein</fullName>
    </recommendedName>
</protein>
<feature type="transmembrane region" description="Helical" evidence="1">
    <location>
        <begin position="94"/>
        <end position="114"/>
    </location>
</feature>
<proteinExistence type="predicted"/>
<gene>
    <name evidence="3" type="ORF">DL764_007925</name>
</gene>
<reference evidence="3 4" key="1">
    <citation type="submission" date="2018-06" db="EMBL/GenBank/DDBJ databases">
        <title>Complete Genomes of Monosporascus.</title>
        <authorList>
            <person name="Robinson A.J."/>
            <person name="Natvig D.O."/>
        </authorList>
    </citation>
    <scope>NUCLEOTIDE SEQUENCE [LARGE SCALE GENOMIC DNA]</scope>
    <source>
        <strain evidence="3 4">CBS 110550</strain>
    </source>
</reference>
<evidence type="ECO:0000313" key="3">
    <source>
        <dbReference type="EMBL" id="RYO93806.1"/>
    </source>
</evidence>
<dbReference type="Pfam" id="PF24535">
    <property type="entry name" value="DUF7598"/>
    <property type="match status" value="1"/>
</dbReference>
<dbReference type="STRING" id="155417.A0A4V1X9E5"/>
<accession>A0A4V1X9E5</accession>
<dbReference type="InterPro" id="IPR056019">
    <property type="entry name" value="DUF7598"/>
</dbReference>
<keyword evidence="1" id="KW-0812">Transmembrane</keyword>
<sequence>MFDFKNSTAFQGSGYIVLNGLRAINILVLTATAASCFLMMIFAKMPNAFQFFTDINLFFIVCICFLLIWTELPFGRWKEWINKTWPVFSPGHGFTWLGLAMFLMGCHTLGALSNEPYTKKTIGVPVWRVVAASGCLAIAFGTINMLASLLYSNRAEGFTAREVRSKGATACVDKFHYGDSYSQRSDSVRQEKTKSIWRFTKNFKPSISRPIAHDVERDADDYPAVAEDRSSPIIPHVQRPPTALHPAIHGGPRSSIYSEASHLHRFDENKF</sequence>
<organism evidence="3 4">
    <name type="scientific">Monosporascus ibericus</name>
    <dbReference type="NCBI Taxonomy" id="155417"/>
    <lineage>
        <taxon>Eukaryota</taxon>
        <taxon>Fungi</taxon>
        <taxon>Dikarya</taxon>
        <taxon>Ascomycota</taxon>
        <taxon>Pezizomycotina</taxon>
        <taxon>Sordariomycetes</taxon>
        <taxon>Xylariomycetidae</taxon>
        <taxon>Xylariales</taxon>
        <taxon>Xylariales incertae sedis</taxon>
        <taxon>Monosporascus</taxon>
    </lineage>
</organism>
<keyword evidence="1" id="KW-0472">Membrane</keyword>
<feature type="transmembrane region" description="Helical" evidence="1">
    <location>
        <begin position="55"/>
        <end position="74"/>
    </location>
</feature>
<feature type="transmembrane region" description="Helical" evidence="1">
    <location>
        <begin position="20"/>
        <end position="43"/>
    </location>
</feature>
<dbReference type="OrthoDB" id="5327148at2759"/>
<evidence type="ECO:0000259" key="2">
    <source>
        <dbReference type="Pfam" id="PF24535"/>
    </source>
</evidence>
<comment type="caution">
    <text evidence="3">The sequence shown here is derived from an EMBL/GenBank/DDBJ whole genome shotgun (WGS) entry which is preliminary data.</text>
</comment>
<name>A0A4V1X9E5_9PEZI</name>
<feature type="domain" description="DUF7598" evidence="2">
    <location>
        <begin position="14"/>
        <end position="149"/>
    </location>
</feature>
<keyword evidence="1" id="KW-1133">Transmembrane helix</keyword>
<dbReference type="Proteomes" id="UP000293360">
    <property type="component" value="Unassembled WGS sequence"/>
</dbReference>
<evidence type="ECO:0000313" key="4">
    <source>
        <dbReference type="Proteomes" id="UP000293360"/>
    </source>
</evidence>
<dbReference type="AlphaFoldDB" id="A0A4V1X9E5"/>
<feature type="transmembrane region" description="Helical" evidence="1">
    <location>
        <begin position="126"/>
        <end position="151"/>
    </location>
</feature>
<dbReference type="EMBL" id="QJNU01000581">
    <property type="protein sequence ID" value="RYO93806.1"/>
    <property type="molecule type" value="Genomic_DNA"/>
</dbReference>
<evidence type="ECO:0000256" key="1">
    <source>
        <dbReference type="SAM" id="Phobius"/>
    </source>
</evidence>
<keyword evidence="4" id="KW-1185">Reference proteome</keyword>